<dbReference type="EMBL" id="CM000612">
    <property type="protein sequence ID" value="EEC48116.1"/>
    <property type="molecule type" value="Genomic_DNA"/>
</dbReference>
<dbReference type="AlphaFoldDB" id="B7G0P2"/>
<dbReference type="InterPro" id="IPR039540">
    <property type="entry name" value="UBL3-like_ubiquitin_dom"/>
</dbReference>
<organism evidence="3 4">
    <name type="scientific">Phaeodactylum tricornutum (strain CCAP 1055/1)</name>
    <dbReference type="NCBI Taxonomy" id="556484"/>
    <lineage>
        <taxon>Eukaryota</taxon>
        <taxon>Sar</taxon>
        <taxon>Stramenopiles</taxon>
        <taxon>Ochrophyta</taxon>
        <taxon>Bacillariophyta</taxon>
        <taxon>Bacillariophyceae</taxon>
        <taxon>Bacillariophycidae</taxon>
        <taxon>Naviculales</taxon>
        <taxon>Phaeodactylaceae</taxon>
        <taxon>Phaeodactylum</taxon>
    </lineage>
</organism>
<evidence type="ECO:0000313" key="3">
    <source>
        <dbReference type="EMBL" id="EEC48116.1"/>
    </source>
</evidence>
<gene>
    <name evidence="3" type="ORF">PHATRDRAFT_46277</name>
</gene>
<keyword evidence="4" id="KW-1185">Reference proteome</keyword>
<dbReference type="OMA" id="THATPIN"/>
<dbReference type="Pfam" id="PF13881">
    <property type="entry name" value="Rad60-SLD_2"/>
    <property type="match status" value="1"/>
</dbReference>
<feature type="compositionally biased region" description="Polar residues" evidence="1">
    <location>
        <begin position="51"/>
        <end position="63"/>
    </location>
</feature>
<evidence type="ECO:0000259" key="2">
    <source>
        <dbReference type="Pfam" id="PF13881"/>
    </source>
</evidence>
<dbReference type="PaxDb" id="2850-Phatr46277"/>
<reference evidence="3 4" key="1">
    <citation type="journal article" date="2008" name="Nature">
        <title>The Phaeodactylum genome reveals the evolutionary history of diatom genomes.</title>
        <authorList>
            <person name="Bowler C."/>
            <person name="Allen A.E."/>
            <person name="Badger J.H."/>
            <person name="Grimwood J."/>
            <person name="Jabbari K."/>
            <person name="Kuo A."/>
            <person name="Maheswari U."/>
            <person name="Martens C."/>
            <person name="Maumus F."/>
            <person name="Otillar R.P."/>
            <person name="Rayko E."/>
            <person name="Salamov A."/>
            <person name="Vandepoele K."/>
            <person name="Beszteri B."/>
            <person name="Gruber A."/>
            <person name="Heijde M."/>
            <person name="Katinka M."/>
            <person name="Mock T."/>
            <person name="Valentin K."/>
            <person name="Verret F."/>
            <person name="Berges J.A."/>
            <person name="Brownlee C."/>
            <person name="Cadoret J.P."/>
            <person name="Chiovitti A."/>
            <person name="Choi C.J."/>
            <person name="Coesel S."/>
            <person name="De Martino A."/>
            <person name="Detter J.C."/>
            <person name="Durkin C."/>
            <person name="Falciatore A."/>
            <person name="Fournet J."/>
            <person name="Haruta M."/>
            <person name="Huysman M.J."/>
            <person name="Jenkins B.D."/>
            <person name="Jiroutova K."/>
            <person name="Jorgensen R.E."/>
            <person name="Joubert Y."/>
            <person name="Kaplan A."/>
            <person name="Kroger N."/>
            <person name="Kroth P.G."/>
            <person name="La Roche J."/>
            <person name="Lindquist E."/>
            <person name="Lommer M."/>
            <person name="Martin-Jezequel V."/>
            <person name="Lopez P.J."/>
            <person name="Lucas S."/>
            <person name="Mangogna M."/>
            <person name="McGinnis K."/>
            <person name="Medlin L.K."/>
            <person name="Montsant A."/>
            <person name="Oudot-Le Secq M.P."/>
            <person name="Napoli C."/>
            <person name="Obornik M."/>
            <person name="Parker M.S."/>
            <person name="Petit J.L."/>
            <person name="Porcel B.M."/>
            <person name="Poulsen N."/>
            <person name="Robison M."/>
            <person name="Rychlewski L."/>
            <person name="Rynearson T.A."/>
            <person name="Schmutz J."/>
            <person name="Shapiro H."/>
            <person name="Siaut M."/>
            <person name="Stanley M."/>
            <person name="Sussman M.R."/>
            <person name="Taylor A.R."/>
            <person name="Vardi A."/>
            <person name="von Dassow P."/>
            <person name="Vyverman W."/>
            <person name="Willis A."/>
            <person name="Wyrwicz L.S."/>
            <person name="Rokhsar D.S."/>
            <person name="Weissenbach J."/>
            <person name="Armbrust E.V."/>
            <person name="Green B.R."/>
            <person name="Van de Peer Y."/>
            <person name="Grigoriev I.V."/>
        </authorList>
    </citation>
    <scope>NUCLEOTIDE SEQUENCE [LARGE SCALE GENOMIC DNA]</scope>
    <source>
        <strain evidence="3 4">CCAP 1055/1</strain>
    </source>
</reference>
<dbReference type="Gene3D" id="3.10.20.90">
    <property type="entry name" value="Phosphatidylinositol 3-kinase Catalytic Subunit, Chain A, domain 1"/>
    <property type="match status" value="1"/>
</dbReference>
<reference evidence="4" key="2">
    <citation type="submission" date="2008-08" db="EMBL/GenBank/DDBJ databases">
        <authorList>
            <consortium name="Diatom Consortium"/>
            <person name="Grigoriev I."/>
            <person name="Grimwood J."/>
            <person name="Kuo A."/>
            <person name="Otillar R.P."/>
            <person name="Salamov A."/>
            <person name="Detter J.C."/>
            <person name="Lindquist E."/>
            <person name="Shapiro H."/>
            <person name="Lucas S."/>
            <person name="Glavina del Rio T."/>
            <person name="Pitluck S."/>
            <person name="Rokhsar D."/>
            <person name="Bowler C."/>
        </authorList>
    </citation>
    <scope>GENOME REANNOTATION</scope>
    <source>
        <strain evidence="4">CCAP 1055/1</strain>
    </source>
</reference>
<protein>
    <recommendedName>
        <fullName evidence="2">UBL3-like ubiquitin domain-containing protein</fullName>
    </recommendedName>
</protein>
<feature type="domain" description="UBL3-like ubiquitin" evidence="2">
    <location>
        <begin position="75"/>
        <end position="182"/>
    </location>
</feature>
<feature type="region of interest" description="Disordered" evidence="1">
    <location>
        <begin position="1"/>
        <end position="71"/>
    </location>
</feature>
<sequence length="217" mass="22989">MMNGTTAERNGAAAGIQTCTKDNDVVSSVSDSPESVAEPTATAPTADSVPDANTTPNPIVSSTKKSRPPYQYDPHKITLRFLFANRDGLTVTVECEPNDTVGQVKGALLSVWPTDLPTCDGSDRVRLICMGKGYLMPDTRTLEDCQIPVFKTHPTPVNVSVLPVDNAVEEAHGKKDTRKKKESTHTGGHARTNAARSPTNDGAATAAVNQGCACILL</sequence>
<evidence type="ECO:0000256" key="1">
    <source>
        <dbReference type="SAM" id="MobiDB-lite"/>
    </source>
</evidence>
<accession>B7G0P2</accession>
<dbReference type="InParanoid" id="B7G0P2"/>
<dbReference type="OrthoDB" id="1043111at2759"/>
<feature type="region of interest" description="Disordered" evidence="1">
    <location>
        <begin position="171"/>
        <end position="202"/>
    </location>
</feature>
<evidence type="ECO:0000313" key="4">
    <source>
        <dbReference type="Proteomes" id="UP000000759"/>
    </source>
</evidence>
<dbReference type="RefSeq" id="XP_002180708.1">
    <property type="nucleotide sequence ID" value="XM_002180672.1"/>
</dbReference>
<dbReference type="Proteomes" id="UP000000759">
    <property type="component" value="Chromosome 9"/>
</dbReference>
<name>B7G0P2_PHATC</name>
<dbReference type="GeneID" id="7201481"/>
<feature type="compositionally biased region" description="Low complexity" evidence="1">
    <location>
        <begin position="25"/>
        <end position="39"/>
    </location>
</feature>
<dbReference type="KEGG" id="pti:PHATRDRAFT_46277"/>
<dbReference type="CDD" id="cd17039">
    <property type="entry name" value="Ubl_ubiquitin_like"/>
    <property type="match status" value="1"/>
</dbReference>
<dbReference type="SUPFAM" id="SSF54236">
    <property type="entry name" value="Ubiquitin-like"/>
    <property type="match status" value="1"/>
</dbReference>
<dbReference type="HOGENOM" id="CLU_1274443_0_0_1"/>
<dbReference type="InterPro" id="IPR029071">
    <property type="entry name" value="Ubiquitin-like_domsf"/>
</dbReference>
<dbReference type="eggNOG" id="ENOG502S7D2">
    <property type="taxonomic scope" value="Eukaryota"/>
</dbReference>
<proteinExistence type="predicted"/>